<sequence>MAAPPACVASIFLEGSCLLFRSLQAPFSVHANRSLAVGVSKWRPQRQKNTKWLPAEESMRLVCIPWNTVRVTVVSLGNWGHDIIKGPVLLAAVAVSLLIPALQLFKEAAGDA</sequence>
<name>A0AAV6YY95_ENGPU</name>
<proteinExistence type="predicted"/>
<feature type="non-terminal residue" evidence="1">
    <location>
        <position position="112"/>
    </location>
</feature>
<comment type="caution">
    <text evidence="1">The sequence shown here is derived from an EMBL/GenBank/DDBJ whole genome shotgun (WGS) entry which is preliminary data.</text>
</comment>
<dbReference type="Proteomes" id="UP000824782">
    <property type="component" value="Unassembled WGS sequence"/>
</dbReference>
<evidence type="ECO:0000313" key="1">
    <source>
        <dbReference type="EMBL" id="KAG8539990.1"/>
    </source>
</evidence>
<reference evidence="1" key="1">
    <citation type="thesis" date="2020" institute="ProQuest LLC" country="789 East Eisenhower Parkway, Ann Arbor, MI, USA">
        <title>Comparative Genomics and Chromosome Evolution.</title>
        <authorList>
            <person name="Mudd A.B."/>
        </authorList>
    </citation>
    <scope>NUCLEOTIDE SEQUENCE</scope>
    <source>
        <strain evidence="1">237g6f4</strain>
        <tissue evidence="1">Blood</tissue>
    </source>
</reference>
<accession>A0AAV6YY95</accession>
<dbReference type="AlphaFoldDB" id="A0AAV6YY95"/>
<protein>
    <submittedName>
        <fullName evidence="1">Uncharacterized protein</fullName>
    </submittedName>
</protein>
<keyword evidence="2" id="KW-1185">Reference proteome</keyword>
<dbReference type="EMBL" id="WNYA01012032">
    <property type="protein sequence ID" value="KAG8539990.1"/>
    <property type="molecule type" value="Genomic_DNA"/>
</dbReference>
<gene>
    <name evidence="1" type="ORF">GDO81_020020</name>
</gene>
<evidence type="ECO:0000313" key="2">
    <source>
        <dbReference type="Proteomes" id="UP000824782"/>
    </source>
</evidence>
<organism evidence="1 2">
    <name type="scientific">Engystomops pustulosus</name>
    <name type="common">Tungara frog</name>
    <name type="synonym">Physalaemus pustulosus</name>
    <dbReference type="NCBI Taxonomy" id="76066"/>
    <lineage>
        <taxon>Eukaryota</taxon>
        <taxon>Metazoa</taxon>
        <taxon>Chordata</taxon>
        <taxon>Craniata</taxon>
        <taxon>Vertebrata</taxon>
        <taxon>Euteleostomi</taxon>
        <taxon>Amphibia</taxon>
        <taxon>Batrachia</taxon>
        <taxon>Anura</taxon>
        <taxon>Neobatrachia</taxon>
        <taxon>Hyloidea</taxon>
        <taxon>Leptodactylidae</taxon>
        <taxon>Leiuperinae</taxon>
        <taxon>Engystomops</taxon>
    </lineage>
</organism>